<dbReference type="Gene3D" id="3.30.559.10">
    <property type="entry name" value="Chloramphenicol acetyltransferase-like domain"/>
    <property type="match status" value="2"/>
</dbReference>
<comment type="caution">
    <text evidence="3">The sequence shown here is derived from an EMBL/GenBank/DDBJ whole genome shotgun (WGS) entry which is preliminary data.</text>
</comment>
<dbReference type="Pfam" id="PF02458">
    <property type="entry name" value="Transferase"/>
    <property type="match status" value="1"/>
</dbReference>
<dbReference type="GO" id="GO:0016747">
    <property type="term" value="F:acyltransferase activity, transferring groups other than amino-acyl groups"/>
    <property type="evidence" value="ECO:0007669"/>
    <property type="project" value="UniProtKB-ARBA"/>
</dbReference>
<sequence length="453" mass="50773">MFMAPPNTITVLELCRVAPPPDSVSQTSLPLTFFDLAFLRFPLVQIIYFYEYPHSKTHFLDSVLPKLKHSLSLTLQHFYPLAGNLIWPPESEKPIILYVNGDSVSLTIAESNSDFYHLSGNHARNCNESHSLLPHLPSSETLAPLLALQFTVFPNYGFCIGITIHHVIVDGHSSTMFSKSWASICRSGDSSLSPELLPFYDRTVIKDPEGLEKFFLNKFVKPTESESETEFNIVDHRAPSNTVKTTFELSRGDIERLKKWVLTRREKDKQTPPLHLSTLVLTCAYVWVCLIKADVKKKRIQLVVPVDCRARLDPPIPLTYFGNCVLGHRVHTEPCDIMGEDGLVIAVEELNKVIRGLESGIHMGTKKKIPSPSEEMEAPIGIAWSNRFRVYETDFGWGRPTKAELISIEKTGAMSLVESRDGAGGVEIGFALNKQEMEVFASIFTNGLKASKL</sequence>
<accession>A0A834YHR1</accession>
<keyword evidence="1" id="KW-0808">Transferase</keyword>
<dbReference type="OrthoDB" id="1862401at2759"/>
<reference evidence="3 4" key="1">
    <citation type="submission" date="2020-04" db="EMBL/GenBank/DDBJ databases">
        <title>Plant Genome Project.</title>
        <authorList>
            <person name="Zhang R.-G."/>
        </authorList>
    </citation>
    <scope>NUCLEOTIDE SEQUENCE [LARGE SCALE GENOMIC DNA]</scope>
    <source>
        <strain evidence="3">YNK0</strain>
        <tissue evidence="3">Leaf</tissue>
    </source>
</reference>
<keyword evidence="2" id="KW-0012">Acyltransferase</keyword>
<dbReference type="AlphaFoldDB" id="A0A834YHR1"/>
<dbReference type="PANTHER" id="PTHR31625">
    <property type="match status" value="1"/>
</dbReference>
<dbReference type="OMA" id="PHAPFLC"/>
<evidence type="ECO:0000313" key="4">
    <source>
        <dbReference type="Proteomes" id="UP000655225"/>
    </source>
</evidence>
<keyword evidence="4" id="KW-1185">Reference proteome</keyword>
<name>A0A834YHR1_TETSI</name>
<dbReference type="InterPro" id="IPR023213">
    <property type="entry name" value="CAT-like_dom_sf"/>
</dbReference>
<evidence type="ECO:0000313" key="3">
    <source>
        <dbReference type="EMBL" id="KAF8388280.1"/>
    </source>
</evidence>
<dbReference type="Proteomes" id="UP000655225">
    <property type="component" value="Unassembled WGS sequence"/>
</dbReference>
<dbReference type="InterPro" id="IPR051504">
    <property type="entry name" value="Plant_metabolite_acyltrans"/>
</dbReference>
<organism evidence="3 4">
    <name type="scientific">Tetracentron sinense</name>
    <name type="common">Spur-leaf</name>
    <dbReference type="NCBI Taxonomy" id="13715"/>
    <lineage>
        <taxon>Eukaryota</taxon>
        <taxon>Viridiplantae</taxon>
        <taxon>Streptophyta</taxon>
        <taxon>Embryophyta</taxon>
        <taxon>Tracheophyta</taxon>
        <taxon>Spermatophyta</taxon>
        <taxon>Magnoliopsida</taxon>
        <taxon>Trochodendrales</taxon>
        <taxon>Trochodendraceae</taxon>
        <taxon>Tetracentron</taxon>
    </lineage>
</organism>
<dbReference type="EMBL" id="JABCRI010000020">
    <property type="protein sequence ID" value="KAF8388280.1"/>
    <property type="molecule type" value="Genomic_DNA"/>
</dbReference>
<evidence type="ECO:0000256" key="1">
    <source>
        <dbReference type="ARBA" id="ARBA00022679"/>
    </source>
</evidence>
<evidence type="ECO:0000256" key="2">
    <source>
        <dbReference type="ARBA" id="ARBA00023315"/>
    </source>
</evidence>
<evidence type="ECO:0008006" key="5">
    <source>
        <dbReference type="Google" id="ProtNLM"/>
    </source>
</evidence>
<gene>
    <name evidence="3" type="ORF">HHK36_026946</name>
</gene>
<protein>
    <recommendedName>
        <fullName evidence="5">Anthocyanin acyltransferase</fullName>
    </recommendedName>
</protein>
<proteinExistence type="predicted"/>